<dbReference type="EMBL" id="LPZR01000127">
    <property type="protein sequence ID" value="KYO53100.1"/>
    <property type="molecule type" value="Genomic_DNA"/>
</dbReference>
<dbReference type="Pfam" id="PF06172">
    <property type="entry name" value="Cupin_5"/>
    <property type="match status" value="1"/>
</dbReference>
<comment type="caution">
    <text evidence="2">The sequence shown here is derived from an EMBL/GenBank/DDBJ whole genome shotgun (WGS) entry which is preliminary data.</text>
</comment>
<dbReference type="OrthoDB" id="9798288at2"/>
<reference evidence="2 3" key="1">
    <citation type="submission" date="2015-12" db="EMBL/GenBank/DDBJ databases">
        <title>Genome sequence of Tistrella mobilis MCCC 1A02139.</title>
        <authorList>
            <person name="Lu L."/>
            <person name="Lai Q."/>
            <person name="Shao Z."/>
            <person name="Qian P."/>
        </authorList>
    </citation>
    <scope>NUCLEOTIDE SEQUENCE [LARGE SCALE GENOMIC DNA]</scope>
    <source>
        <strain evidence="2 3">MCCC 1A02139</strain>
    </source>
</reference>
<dbReference type="InterPro" id="IPR039935">
    <property type="entry name" value="YML079W-like"/>
</dbReference>
<dbReference type="Gene3D" id="2.60.120.10">
    <property type="entry name" value="Jelly Rolls"/>
    <property type="match status" value="1"/>
</dbReference>
<dbReference type="InterPro" id="IPR011051">
    <property type="entry name" value="RmlC_Cupin_sf"/>
</dbReference>
<dbReference type="InterPro" id="IPR009327">
    <property type="entry name" value="Cupin_DUF985"/>
</dbReference>
<dbReference type="SUPFAM" id="SSF51182">
    <property type="entry name" value="RmlC-like cupins"/>
    <property type="match status" value="1"/>
</dbReference>
<protein>
    <submittedName>
        <fullName evidence="2">Cupin</fullName>
    </submittedName>
</protein>
<evidence type="ECO:0000313" key="3">
    <source>
        <dbReference type="Proteomes" id="UP000075787"/>
    </source>
</evidence>
<gene>
    <name evidence="2" type="ORF">AUP44_27170</name>
</gene>
<dbReference type="PANTHER" id="PTHR33387">
    <property type="entry name" value="RMLC-LIKE JELLY ROLL FOLD PROTEIN"/>
    <property type="match status" value="1"/>
</dbReference>
<dbReference type="GeneID" id="97242530"/>
<name>A0A162L3K4_9PROT</name>
<proteinExistence type="predicted"/>
<sequence>MSHAPKDARLAALPQAAARIVEALGLAPHPEGGWFAEVWRSPAPDGGRGALTTIYFLLARGERSHWHRVDAEEVWHHYAGAPLALDMAPDDAAAPRRHLLGFDPLHPADANAGRPVLVVPAGWWQAAETLGEYTLVGCSVAPAFTFDGFELAAPGWAPGRPAGRPAS</sequence>
<dbReference type="InterPro" id="IPR014710">
    <property type="entry name" value="RmlC-like_jellyroll"/>
</dbReference>
<dbReference type="CDD" id="cd06121">
    <property type="entry name" value="cupin_YML079wp"/>
    <property type="match status" value="1"/>
</dbReference>
<dbReference type="PANTHER" id="PTHR33387:SF3">
    <property type="entry name" value="DUF985 DOMAIN-CONTAINING PROTEIN"/>
    <property type="match status" value="1"/>
</dbReference>
<dbReference type="Proteomes" id="UP000075787">
    <property type="component" value="Unassembled WGS sequence"/>
</dbReference>
<organism evidence="2 3">
    <name type="scientific">Tistrella mobilis</name>
    <dbReference type="NCBI Taxonomy" id="171437"/>
    <lineage>
        <taxon>Bacteria</taxon>
        <taxon>Pseudomonadati</taxon>
        <taxon>Pseudomonadota</taxon>
        <taxon>Alphaproteobacteria</taxon>
        <taxon>Geminicoccales</taxon>
        <taxon>Geminicoccaceae</taxon>
        <taxon>Tistrella</taxon>
    </lineage>
</organism>
<evidence type="ECO:0000259" key="1">
    <source>
        <dbReference type="Pfam" id="PF06172"/>
    </source>
</evidence>
<accession>A0A162L3K4</accession>
<dbReference type="AlphaFoldDB" id="A0A162L3K4"/>
<evidence type="ECO:0000313" key="2">
    <source>
        <dbReference type="EMBL" id="KYO53100.1"/>
    </source>
</evidence>
<feature type="domain" description="DUF985" evidence="1">
    <location>
        <begin position="19"/>
        <end position="152"/>
    </location>
</feature>
<dbReference type="RefSeq" id="WP_062763783.1">
    <property type="nucleotide sequence ID" value="NZ_CP121027.1"/>
</dbReference>